<dbReference type="AlphaFoldDB" id="A0A395UP43"/>
<dbReference type="RefSeq" id="WP_117892698.1">
    <property type="nucleotide sequence ID" value="NZ_QRUD01000018.1"/>
</dbReference>
<proteinExistence type="predicted"/>
<sequence>MKENTPNKTPIITLEVIAQRKAEKLEEVQQAKKEMVQTIHELFAPVEHKGGVEGIMQHINTGIAVYDGVRTGIKIMQRIRGYFLKKKKQLSINHNILST</sequence>
<evidence type="ECO:0000313" key="2">
    <source>
        <dbReference type="EMBL" id="RGR40860.1"/>
    </source>
</evidence>
<protein>
    <submittedName>
        <fullName evidence="2">Uncharacterized protein</fullName>
    </submittedName>
</protein>
<gene>
    <name evidence="2" type="ORF">DWY53_07680</name>
</gene>
<feature type="coiled-coil region" evidence="1">
    <location>
        <begin position="14"/>
        <end position="41"/>
    </location>
</feature>
<keyword evidence="1" id="KW-0175">Coiled coil</keyword>
<dbReference type="Proteomes" id="UP000266497">
    <property type="component" value="Unassembled WGS sequence"/>
</dbReference>
<accession>A0A395UP43</accession>
<name>A0A395UP43_PHOVU</name>
<evidence type="ECO:0000256" key="1">
    <source>
        <dbReference type="SAM" id="Coils"/>
    </source>
</evidence>
<reference evidence="2 3" key="1">
    <citation type="submission" date="2018-08" db="EMBL/GenBank/DDBJ databases">
        <title>A genome reference for cultivated species of the human gut microbiota.</title>
        <authorList>
            <person name="Zou Y."/>
            <person name="Xue W."/>
            <person name="Luo G."/>
        </authorList>
    </citation>
    <scope>NUCLEOTIDE SEQUENCE [LARGE SCALE GENOMIC DNA]</scope>
    <source>
        <strain evidence="2 3">AF25-30LB</strain>
    </source>
</reference>
<organism evidence="2 3">
    <name type="scientific">Phocaeicola vulgatus</name>
    <name type="common">Bacteroides vulgatus</name>
    <dbReference type="NCBI Taxonomy" id="821"/>
    <lineage>
        <taxon>Bacteria</taxon>
        <taxon>Pseudomonadati</taxon>
        <taxon>Bacteroidota</taxon>
        <taxon>Bacteroidia</taxon>
        <taxon>Bacteroidales</taxon>
        <taxon>Bacteroidaceae</taxon>
        <taxon>Phocaeicola</taxon>
    </lineage>
</organism>
<evidence type="ECO:0000313" key="3">
    <source>
        <dbReference type="Proteomes" id="UP000266497"/>
    </source>
</evidence>
<dbReference type="EMBL" id="QRUD01000018">
    <property type="protein sequence ID" value="RGR40860.1"/>
    <property type="molecule type" value="Genomic_DNA"/>
</dbReference>
<comment type="caution">
    <text evidence="2">The sequence shown here is derived from an EMBL/GenBank/DDBJ whole genome shotgun (WGS) entry which is preliminary data.</text>
</comment>